<protein>
    <submittedName>
        <fullName evidence="1">Uncharacterized protein</fullName>
    </submittedName>
</protein>
<organism evidence="1 2">
    <name type="scientific">Leptospira stimsonii</name>
    <dbReference type="NCBI Taxonomy" id="2202203"/>
    <lineage>
        <taxon>Bacteria</taxon>
        <taxon>Pseudomonadati</taxon>
        <taxon>Spirochaetota</taxon>
        <taxon>Spirochaetia</taxon>
        <taxon>Leptospirales</taxon>
        <taxon>Leptospiraceae</taxon>
        <taxon>Leptospira</taxon>
    </lineage>
</organism>
<evidence type="ECO:0000313" key="2">
    <source>
        <dbReference type="Proteomes" id="UP000266669"/>
    </source>
</evidence>
<reference evidence="2" key="1">
    <citation type="submission" date="2018-05" db="EMBL/GenBank/DDBJ databases">
        <title>Leptospira yasudae sp. nov. and Leptospira stimsonii sp. nov., two pathogenic species of the genus Leptospira isolated from environmental sources.</title>
        <authorList>
            <person name="Casanovas-Massana A."/>
            <person name="Hamond C."/>
            <person name="Santos L.A."/>
            <person name="Hacker K.P."/>
            <person name="Balassiano I."/>
            <person name="Medeiros M.A."/>
            <person name="Reis M.G."/>
            <person name="Ko A.I."/>
            <person name="Wunder E.A."/>
        </authorList>
    </citation>
    <scope>NUCLEOTIDE SEQUENCE [LARGE SCALE GENOMIC DNA]</scope>
    <source>
        <strain evidence="2">AMB6-RJ</strain>
    </source>
</reference>
<name>A0A8B3CQN6_9LEPT</name>
<dbReference type="AlphaFoldDB" id="A0A8B3CQN6"/>
<accession>A0A8B3CQN6</accession>
<sequence>MRELGETRPGDVFSFEEKDTRVNRNVARGTPEFYFPKEVFFLRLIFKIRELLFSLSKSPENPDAEFRDNT</sequence>
<proteinExistence type="predicted"/>
<comment type="caution">
    <text evidence="1">The sequence shown here is derived from an EMBL/GenBank/DDBJ whole genome shotgun (WGS) entry which is preliminary data.</text>
</comment>
<dbReference type="EMBL" id="QHCS01000002">
    <property type="protein sequence ID" value="RHX86486.1"/>
    <property type="molecule type" value="Genomic_DNA"/>
</dbReference>
<dbReference type="Proteomes" id="UP000266669">
    <property type="component" value="Unassembled WGS sequence"/>
</dbReference>
<evidence type="ECO:0000313" key="1">
    <source>
        <dbReference type="EMBL" id="RHX86486.1"/>
    </source>
</evidence>
<gene>
    <name evidence="1" type="ORF">DLM78_11780</name>
</gene>